<feature type="region of interest" description="Disordered" evidence="1">
    <location>
        <begin position="69"/>
        <end position="96"/>
    </location>
</feature>
<dbReference type="AlphaFoldDB" id="A0A2N5C7U6"/>
<feature type="compositionally biased region" description="Basic and acidic residues" evidence="1">
    <location>
        <begin position="37"/>
        <end position="56"/>
    </location>
</feature>
<dbReference type="Proteomes" id="UP000234341">
    <property type="component" value="Unassembled WGS sequence"/>
</dbReference>
<comment type="caution">
    <text evidence="2">The sequence shown here is derived from an EMBL/GenBank/DDBJ whole genome shotgun (WGS) entry which is preliminary data.</text>
</comment>
<name>A0A2N5C7U6_9BURK</name>
<reference evidence="2 3" key="1">
    <citation type="submission" date="2017-12" db="EMBL/GenBank/DDBJ databases">
        <title>Genome sequence of the active heterotrophic nitrifier-denitrifier, Cupriavidus pauculus UM1.</title>
        <authorList>
            <person name="Putonti C."/>
            <person name="Castignetti D."/>
        </authorList>
    </citation>
    <scope>NUCLEOTIDE SEQUENCE [LARGE SCALE GENOMIC DNA]</scope>
    <source>
        <strain evidence="2 3">UM1</strain>
    </source>
</reference>
<evidence type="ECO:0000313" key="2">
    <source>
        <dbReference type="EMBL" id="PLP98293.1"/>
    </source>
</evidence>
<accession>A0A2N5C7U6</accession>
<evidence type="ECO:0000256" key="1">
    <source>
        <dbReference type="SAM" id="MobiDB-lite"/>
    </source>
</evidence>
<feature type="compositionally biased region" description="Basic and acidic residues" evidence="1">
    <location>
        <begin position="1"/>
        <end position="11"/>
    </location>
</feature>
<feature type="region of interest" description="Disordered" evidence="1">
    <location>
        <begin position="1"/>
        <end position="56"/>
    </location>
</feature>
<evidence type="ECO:0000313" key="3">
    <source>
        <dbReference type="Proteomes" id="UP000234341"/>
    </source>
</evidence>
<sequence length="96" mass="10694">MLVKDGIEDRHAHRRAMLTDEDLDANARATLHSSGSDARRDAHRDAQQNGHGDARWDVVLERDGQISFVKHLGQPRRPVQGPSYPHPQTEDAHASG</sequence>
<proteinExistence type="predicted"/>
<gene>
    <name evidence="2" type="ORF">CYJ10_22585</name>
</gene>
<dbReference type="EMBL" id="PJRP01000012">
    <property type="protein sequence ID" value="PLP98293.1"/>
    <property type="molecule type" value="Genomic_DNA"/>
</dbReference>
<protein>
    <submittedName>
        <fullName evidence="2">Uncharacterized protein</fullName>
    </submittedName>
</protein>
<organism evidence="2 3">
    <name type="scientific">Cupriavidus pauculus</name>
    <dbReference type="NCBI Taxonomy" id="82633"/>
    <lineage>
        <taxon>Bacteria</taxon>
        <taxon>Pseudomonadati</taxon>
        <taxon>Pseudomonadota</taxon>
        <taxon>Betaproteobacteria</taxon>
        <taxon>Burkholderiales</taxon>
        <taxon>Burkholderiaceae</taxon>
        <taxon>Cupriavidus</taxon>
    </lineage>
</organism>